<dbReference type="RefSeq" id="WP_344831033.1">
    <property type="nucleotide sequence ID" value="NZ_BAAAUV010000010.1"/>
</dbReference>
<dbReference type="PROSITE" id="PS50995">
    <property type="entry name" value="HTH_MARR_2"/>
    <property type="match status" value="1"/>
</dbReference>
<evidence type="ECO:0000313" key="6">
    <source>
        <dbReference type="Proteomes" id="UP001501237"/>
    </source>
</evidence>
<dbReference type="SMART" id="SM00347">
    <property type="entry name" value="HTH_MARR"/>
    <property type="match status" value="1"/>
</dbReference>
<dbReference type="InterPro" id="IPR036390">
    <property type="entry name" value="WH_DNA-bd_sf"/>
</dbReference>
<organism evidence="5 6">
    <name type="scientific">Actinocorallia longicatena</name>
    <dbReference type="NCBI Taxonomy" id="111803"/>
    <lineage>
        <taxon>Bacteria</taxon>
        <taxon>Bacillati</taxon>
        <taxon>Actinomycetota</taxon>
        <taxon>Actinomycetes</taxon>
        <taxon>Streptosporangiales</taxon>
        <taxon>Thermomonosporaceae</taxon>
        <taxon>Actinocorallia</taxon>
    </lineage>
</organism>
<dbReference type="InterPro" id="IPR039422">
    <property type="entry name" value="MarR/SlyA-like"/>
</dbReference>
<keyword evidence="2" id="KW-0238">DNA-binding</keyword>
<dbReference type="PRINTS" id="PR00598">
    <property type="entry name" value="HTHMARR"/>
</dbReference>
<dbReference type="PROSITE" id="PS01117">
    <property type="entry name" value="HTH_MARR_1"/>
    <property type="match status" value="1"/>
</dbReference>
<gene>
    <name evidence="5" type="ORF">GCM10010468_42610</name>
</gene>
<evidence type="ECO:0000259" key="4">
    <source>
        <dbReference type="PROSITE" id="PS50995"/>
    </source>
</evidence>
<evidence type="ECO:0000313" key="5">
    <source>
        <dbReference type="EMBL" id="GAA3218873.1"/>
    </source>
</evidence>
<dbReference type="EMBL" id="BAAAUV010000010">
    <property type="protein sequence ID" value="GAA3218873.1"/>
    <property type="molecule type" value="Genomic_DNA"/>
</dbReference>
<evidence type="ECO:0000256" key="1">
    <source>
        <dbReference type="ARBA" id="ARBA00023015"/>
    </source>
</evidence>
<feature type="domain" description="HTH marR-type" evidence="4">
    <location>
        <begin position="12"/>
        <end position="146"/>
    </location>
</feature>
<accession>A0ABP6QC14</accession>
<keyword evidence="6" id="KW-1185">Reference proteome</keyword>
<protein>
    <submittedName>
        <fullName evidence="5">MarR family transcriptional regulator</fullName>
    </submittedName>
</protein>
<keyword evidence="3" id="KW-0804">Transcription</keyword>
<dbReference type="Proteomes" id="UP001501237">
    <property type="component" value="Unassembled WGS sequence"/>
</dbReference>
<dbReference type="CDD" id="cd00090">
    <property type="entry name" value="HTH_ARSR"/>
    <property type="match status" value="1"/>
</dbReference>
<keyword evidence="1" id="KW-0805">Transcription regulation</keyword>
<proteinExistence type="predicted"/>
<reference evidence="6" key="1">
    <citation type="journal article" date="2019" name="Int. J. Syst. Evol. Microbiol.">
        <title>The Global Catalogue of Microorganisms (GCM) 10K type strain sequencing project: providing services to taxonomists for standard genome sequencing and annotation.</title>
        <authorList>
            <consortium name="The Broad Institute Genomics Platform"/>
            <consortium name="The Broad Institute Genome Sequencing Center for Infectious Disease"/>
            <person name="Wu L."/>
            <person name="Ma J."/>
        </authorList>
    </citation>
    <scope>NUCLEOTIDE SEQUENCE [LARGE SCALE GENOMIC DNA]</scope>
    <source>
        <strain evidence="6">JCM 9377</strain>
    </source>
</reference>
<dbReference type="InterPro" id="IPR000835">
    <property type="entry name" value="HTH_MarR-typ"/>
</dbReference>
<dbReference type="SUPFAM" id="SSF46785">
    <property type="entry name" value="Winged helix' DNA-binding domain"/>
    <property type="match status" value="1"/>
</dbReference>
<sequence>MRAETTDVPEAYGALERELGVFLRRARAASDQLSRAVHPQLDSTAYGLLIYLRDHGLARPSELAAFVGVGKPTISRQLQALEDLGLVQRQDDPVDRRAHLITLTPDGRQRLDGVRSARRDHFHALLNNWPDDDVSTLATLLARFNALGADQPGQQPPGLR</sequence>
<dbReference type="Pfam" id="PF12802">
    <property type="entry name" value="MarR_2"/>
    <property type="match status" value="1"/>
</dbReference>
<name>A0ABP6QC14_9ACTN</name>
<dbReference type="PANTHER" id="PTHR33164:SF57">
    <property type="entry name" value="MARR-FAMILY TRANSCRIPTIONAL REGULATOR"/>
    <property type="match status" value="1"/>
</dbReference>
<evidence type="ECO:0000256" key="2">
    <source>
        <dbReference type="ARBA" id="ARBA00023125"/>
    </source>
</evidence>
<dbReference type="InterPro" id="IPR023187">
    <property type="entry name" value="Tscrpt_reg_MarR-type_CS"/>
</dbReference>
<comment type="caution">
    <text evidence="5">The sequence shown here is derived from an EMBL/GenBank/DDBJ whole genome shotgun (WGS) entry which is preliminary data.</text>
</comment>
<dbReference type="Gene3D" id="1.10.10.10">
    <property type="entry name" value="Winged helix-like DNA-binding domain superfamily/Winged helix DNA-binding domain"/>
    <property type="match status" value="1"/>
</dbReference>
<dbReference type="PANTHER" id="PTHR33164">
    <property type="entry name" value="TRANSCRIPTIONAL REGULATOR, MARR FAMILY"/>
    <property type="match status" value="1"/>
</dbReference>
<evidence type="ECO:0000256" key="3">
    <source>
        <dbReference type="ARBA" id="ARBA00023163"/>
    </source>
</evidence>
<dbReference type="InterPro" id="IPR036388">
    <property type="entry name" value="WH-like_DNA-bd_sf"/>
</dbReference>
<dbReference type="InterPro" id="IPR011991">
    <property type="entry name" value="ArsR-like_HTH"/>
</dbReference>